<feature type="transmembrane region" description="Helical" evidence="7">
    <location>
        <begin position="66"/>
        <end position="86"/>
    </location>
</feature>
<dbReference type="GO" id="GO:0004252">
    <property type="term" value="F:serine-type endopeptidase activity"/>
    <property type="evidence" value="ECO:0007669"/>
    <property type="project" value="InterPro"/>
</dbReference>
<feature type="transmembrane region" description="Helical" evidence="7">
    <location>
        <begin position="148"/>
        <end position="170"/>
    </location>
</feature>
<keyword evidence="3 7" id="KW-0812">Transmembrane</keyword>
<comment type="caution">
    <text evidence="9">The sequence shown here is derived from an EMBL/GenBank/DDBJ whole genome shotgun (WGS) entry which is preliminary data.</text>
</comment>
<name>A0A399EZI8_9DEIN</name>
<dbReference type="PANTHER" id="PTHR43731">
    <property type="entry name" value="RHOMBOID PROTEASE"/>
    <property type="match status" value="1"/>
</dbReference>
<dbReference type="InterPro" id="IPR022764">
    <property type="entry name" value="Peptidase_S54_rhomboid_dom"/>
</dbReference>
<feature type="transmembrane region" description="Helical" evidence="7">
    <location>
        <begin position="182"/>
        <end position="202"/>
    </location>
</feature>
<dbReference type="SUPFAM" id="SSF144091">
    <property type="entry name" value="Rhomboid-like"/>
    <property type="match status" value="1"/>
</dbReference>
<reference evidence="9 10" key="1">
    <citation type="submission" date="2018-08" db="EMBL/GenBank/DDBJ databases">
        <title>Meiothermus roseus NBRC 110900 genome sequencing project.</title>
        <authorList>
            <person name="Da Costa M.S."/>
            <person name="Albuquerque L."/>
            <person name="Raposo P."/>
            <person name="Froufe H.J.C."/>
            <person name="Barroso C.S."/>
            <person name="Egas C."/>
        </authorList>
    </citation>
    <scope>NUCLEOTIDE SEQUENCE [LARGE SCALE GENOMIC DNA]</scope>
    <source>
        <strain evidence="9 10">NBRC 110900</strain>
    </source>
</reference>
<proteinExistence type="inferred from homology"/>
<dbReference type="PANTHER" id="PTHR43731:SF14">
    <property type="entry name" value="PRESENILIN-ASSOCIATED RHOMBOID-LIKE PROTEIN, MITOCHONDRIAL"/>
    <property type="match status" value="1"/>
</dbReference>
<sequence length="208" mass="22765">MFPLYDINRPRRRAVLVPVLVVANLLAFVWEWVLNDPGAIIYAYGFIPANFFADSLAEWPTLFTSMFLHGGIGHLVGNMWFLWVFGDNVEDRLGRGRFLLFYLLGGVGAALAQGLVSYGSDAPMIGASGAISAVLGAYIVLYPGALIVSLLGFFPILIPAVIYLGLWFLLQLFQSFGGVPGVAFWAHIGGFVVGVVLIRVMAPAWRRR</sequence>
<feature type="transmembrane region" description="Helical" evidence="7">
    <location>
        <begin position="12"/>
        <end position="30"/>
    </location>
</feature>
<dbReference type="EMBL" id="QWLA01000005">
    <property type="protein sequence ID" value="RIH89110.1"/>
    <property type="molecule type" value="Genomic_DNA"/>
</dbReference>
<keyword evidence="6 7" id="KW-0472">Membrane</keyword>
<comment type="similarity">
    <text evidence="2">Belongs to the peptidase S54 family.</text>
</comment>
<evidence type="ECO:0000256" key="6">
    <source>
        <dbReference type="ARBA" id="ARBA00023136"/>
    </source>
</evidence>
<dbReference type="Gene3D" id="1.20.1540.10">
    <property type="entry name" value="Rhomboid-like"/>
    <property type="match status" value="1"/>
</dbReference>
<evidence type="ECO:0000259" key="8">
    <source>
        <dbReference type="Pfam" id="PF01694"/>
    </source>
</evidence>
<dbReference type="AlphaFoldDB" id="A0A399EZI8"/>
<evidence type="ECO:0000256" key="4">
    <source>
        <dbReference type="ARBA" id="ARBA00022801"/>
    </source>
</evidence>
<keyword evidence="4 9" id="KW-0378">Hydrolase</keyword>
<accession>A0A399EZI8</accession>
<evidence type="ECO:0000313" key="10">
    <source>
        <dbReference type="Proteomes" id="UP000265341"/>
    </source>
</evidence>
<comment type="subcellular location">
    <subcellularLocation>
        <location evidence="1">Membrane</location>
        <topology evidence="1">Multi-pass membrane protein</topology>
    </subcellularLocation>
</comment>
<dbReference type="OrthoDB" id="9813074at2"/>
<feature type="domain" description="Peptidase S54 rhomboid" evidence="8">
    <location>
        <begin position="58"/>
        <end position="201"/>
    </location>
</feature>
<feature type="transmembrane region" description="Helical" evidence="7">
    <location>
        <begin position="98"/>
        <end position="116"/>
    </location>
</feature>
<dbReference type="Proteomes" id="UP000265341">
    <property type="component" value="Unassembled WGS sequence"/>
</dbReference>
<gene>
    <name evidence="9" type="primary">gluP</name>
    <name evidence="9" type="ORF">Mrose_00495</name>
</gene>
<dbReference type="InterPro" id="IPR050925">
    <property type="entry name" value="Rhomboid_protease_S54"/>
</dbReference>
<keyword evidence="9" id="KW-0645">Protease</keyword>
<dbReference type="GO" id="GO:0016020">
    <property type="term" value="C:membrane"/>
    <property type="evidence" value="ECO:0007669"/>
    <property type="project" value="UniProtKB-SubCell"/>
</dbReference>
<evidence type="ECO:0000313" key="9">
    <source>
        <dbReference type="EMBL" id="RIH89110.1"/>
    </source>
</evidence>
<evidence type="ECO:0000256" key="1">
    <source>
        <dbReference type="ARBA" id="ARBA00004141"/>
    </source>
</evidence>
<dbReference type="Pfam" id="PF01694">
    <property type="entry name" value="Rhomboid"/>
    <property type="match status" value="1"/>
</dbReference>
<dbReference type="InterPro" id="IPR035952">
    <property type="entry name" value="Rhomboid-like_sf"/>
</dbReference>
<keyword evidence="10" id="KW-1185">Reference proteome</keyword>
<protein>
    <submittedName>
        <fullName evidence="9">Rhomboid protease GluP</fullName>
        <ecNumber evidence="9">3.4.21.105</ecNumber>
    </submittedName>
</protein>
<evidence type="ECO:0000256" key="3">
    <source>
        <dbReference type="ARBA" id="ARBA00022692"/>
    </source>
</evidence>
<dbReference type="RefSeq" id="WP_119275851.1">
    <property type="nucleotide sequence ID" value="NZ_QWLA01000005.1"/>
</dbReference>
<evidence type="ECO:0000256" key="7">
    <source>
        <dbReference type="SAM" id="Phobius"/>
    </source>
</evidence>
<feature type="transmembrane region" description="Helical" evidence="7">
    <location>
        <begin position="122"/>
        <end position="141"/>
    </location>
</feature>
<dbReference type="EC" id="3.4.21.105" evidence="9"/>
<evidence type="ECO:0000256" key="5">
    <source>
        <dbReference type="ARBA" id="ARBA00022989"/>
    </source>
</evidence>
<dbReference type="GO" id="GO:0006508">
    <property type="term" value="P:proteolysis"/>
    <property type="evidence" value="ECO:0007669"/>
    <property type="project" value="UniProtKB-KW"/>
</dbReference>
<organism evidence="9 10">
    <name type="scientific">Calidithermus roseus</name>
    <dbReference type="NCBI Taxonomy" id="1644118"/>
    <lineage>
        <taxon>Bacteria</taxon>
        <taxon>Thermotogati</taxon>
        <taxon>Deinococcota</taxon>
        <taxon>Deinococci</taxon>
        <taxon>Thermales</taxon>
        <taxon>Thermaceae</taxon>
        <taxon>Calidithermus</taxon>
    </lineage>
</organism>
<keyword evidence="5 7" id="KW-1133">Transmembrane helix</keyword>
<evidence type="ECO:0000256" key="2">
    <source>
        <dbReference type="ARBA" id="ARBA00009045"/>
    </source>
</evidence>
<dbReference type="FunFam" id="1.20.1540.10:FF:000027">
    <property type="entry name" value="Rhomboid family intramembrane serine protease"/>
    <property type="match status" value="1"/>
</dbReference>